<dbReference type="PANTHER" id="PTHR45458">
    <property type="entry name" value="SHORT-CHAIN DEHYDROGENASE/REDUCTASE SDR"/>
    <property type="match status" value="1"/>
</dbReference>
<dbReference type="KEGG" id="spse:SULPSESMR1_02144"/>
<dbReference type="PANTHER" id="PTHR45458:SF1">
    <property type="entry name" value="SHORT CHAIN DEHYDROGENASE"/>
    <property type="match status" value="1"/>
</dbReference>
<evidence type="ECO:0000256" key="1">
    <source>
        <dbReference type="RuleBase" id="RU000363"/>
    </source>
</evidence>
<comment type="similarity">
    <text evidence="1">Belongs to the short-chain dehydrogenases/reductases (SDR) family.</text>
</comment>
<gene>
    <name evidence="2" type="primary">csgA</name>
    <name evidence="2" type="ORF">SULPSESMR1_02144</name>
</gene>
<dbReference type="Proteomes" id="UP000199754">
    <property type="component" value="Chromosome"/>
</dbReference>
<evidence type="ECO:0000313" key="3">
    <source>
        <dbReference type="Proteomes" id="UP000199754"/>
    </source>
</evidence>
<dbReference type="EMBL" id="CP022415">
    <property type="protein sequence ID" value="ASM72945.1"/>
    <property type="molecule type" value="Genomic_DNA"/>
</dbReference>
<dbReference type="PRINTS" id="PR00081">
    <property type="entry name" value="GDHRDH"/>
</dbReference>
<keyword evidence="3" id="KW-1185">Reference proteome</keyword>
<proteinExistence type="inferred from homology"/>
<evidence type="ECO:0000313" key="2">
    <source>
        <dbReference type="EMBL" id="ASM72945.1"/>
    </source>
</evidence>
<dbReference type="RefSeq" id="WP_089420786.1">
    <property type="nucleotide sequence ID" value="NZ_CP022415.1"/>
</dbReference>
<dbReference type="AlphaFoldDB" id="A0A221K1S8"/>
<name>A0A221K1S8_9RHOB</name>
<accession>A0A221K1S8</accession>
<protein>
    <submittedName>
        <fullName evidence="2">C-factor</fullName>
    </submittedName>
</protein>
<dbReference type="Pfam" id="PF00106">
    <property type="entry name" value="adh_short"/>
    <property type="match status" value="1"/>
</dbReference>
<dbReference type="Gene3D" id="3.40.50.720">
    <property type="entry name" value="NAD(P)-binding Rossmann-like Domain"/>
    <property type="match status" value="1"/>
</dbReference>
<reference evidence="2 3" key="1">
    <citation type="submission" date="2017-07" db="EMBL/GenBank/DDBJ databases">
        <title>Genome Sequence of Sulfitobacter pseudonitzschiae Strain SMR1 Isolated from a culture of the Diatom Skeletonema marinoi.</title>
        <authorList>
            <person name="Topel M."/>
            <person name="Pinder M.I.M."/>
            <person name="Johansson O.N."/>
            <person name="Kourtchenko O."/>
            <person name="Godhe A."/>
            <person name="Clarke A.K."/>
        </authorList>
    </citation>
    <scope>NUCLEOTIDE SEQUENCE [LARGE SCALE GENOMIC DNA]</scope>
    <source>
        <strain evidence="2 3">SMR1</strain>
    </source>
</reference>
<dbReference type="STRING" id="1402135.SAMN05444149_102677"/>
<dbReference type="SUPFAM" id="SSF51735">
    <property type="entry name" value="NAD(P)-binding Rossmann-fold domains"/>
    <property type="match status" value="1"/>
</dbReference>
<dbReference type="PRINTS" id="PR00080">
    <property type="entry name" value="SDRFAMILY"/>
</dbReference>
<sequence>MNIVITGATRGIGAGLAAHYRAAGHQVTGTGRGAGADVVMDVTHPADFAKLAGAMGTHPVDLLVCNAGVYLDKGQSIDYGYGADMWSKSFAANVTGVFQTVQTLLPNLRAATGKIAIIASQMGSDTRAPGGSYIYRASKAAALNLGRNLATDLKAEGIAVGIYHPGWVRTDMGGGEAAISVDESVAGLSARFAALDIAATGSFLTWDGQVHPY</sequence>
<dbReference type="InterPro" id="IPR002347">
    <property type="entry name" value="SDR_fam"/>
</dbReference>
<organism evidence="2 3">
    <name type="scientific">Pseudosulfitobacter pseudonitzschiae</name>
    <dbReference type="NCBI Taxonomy" id="1402135"/>
    <lineage>
        <taxon>Bacteria</taxon>
        <taxon>Pseudomonadati</taxon>
        <taxon>Pseudomonadota</taxon>
        <taxon>Alphaproteobacteria</taxon>
        <taxon>Rhodobacterales</taxon>
        <taxon>Roseobacteraceae</taxon>
        <taxon>Pseudosulfitobacter</taxon>
    </lineage>
</organism>
<dbReference type="InterPro" id="IPR036291">
    <property type="entry name" value="NAD(P)-bd_dom_sf"/>
</dbReference>
<dbReference type="GO" id="GO:0016616">
    <property type="term" value="F:oxidoreductase activity, acting on the CH-OH group of donors, NAD or NADP as acceptor"/>
    <property type="evidence" value="ECO:0007669"/>
    <property type="project" value="TreeGrafter"/>
</dbReference>
<dbReference type="OrthoDB" id="9785826at2"/>
<dbReference type="InterPro" id="IPR052184">
    <property type="entry name" value="SDR_enzymes"/>
</dbReference>